<dbReference type="SMART" id="SM00091">
    <property type="entry name" value="PAS"/>
    <property type="match status" value="2"/>
</dbReference>
<dbReference type="InterPro" id="IPR029787">
    <property type="entry name" value="Nucleotide_cyclase"/>
</dbReference>
<keyword evidence="4" id="KW-0548">Nucleotidyltransferase</keyword>
<dbReference type="InterPro" id="IPR000160">
    <property type="entry name" value="GGDEF_dom"/>
</dbReference>
<accession>A0A942TQN4</accession>
<dbReference type="GO" id="GO:0043709">
    <property type="term" value="P:cell adhesion involved in single-species biofilm formation"/>
    <property type="evidence" value="ECO:0007669"/>
    <property type="project" value="TreeGrafter"/>
</dbReference>
<dbReference type="CDD" id="cd01949">
    <property type="entry name" value="GGDEF"/>
    <property type="match status" value="1"/>
</dbReference>
<dbReference type="EC" id="2.7.7.65" evidence="4"/>
<dbReference type="InterPro" id="IPR000700">
    <property type="entry name" value="PAS-assoc_C"/>
</dbReference>
<dbReference type="PROSITE" id="PS50112">
    <property type="entry name" value="PAS"/>
    <property type="match status" value="1"/>
</dbReference>
<feature type="domain" description="PAS" evidence="1">
    <location>
        <begin position="139"/>
        <end position="198"/>
    </location>
</feature>
<dbReference type="PANTHER" id="PTHR45138:SF9">
    <property type="entry name" value="DIGUANYLATE CYCLASE DGCM-RELATED"/>
    <property type="match status" value="1"/>
</dbReference>
<dbReference type="Gene3D" id="3.30.450.20">
    <property type="entry name" value="PAS domain"/>
    <property type="match status" value="2"/>
</dbReference>
<dbReference type="PANTHER" id="PTHR45138">
    <property type="entry name" value="REGULATORY COMPONENTS OF SENSORY TRANSDUCTION SYSTEM"/>
    <property type="match status" value="1"/>
</dbReference>
<dbReference type="Gene3D" id="3.30.70.270">
    <property type="match status" value="1"/>
</dbReference>
<sequence>MSRGAIFNTRSLSMDLLNQTILDSLIDQIAVVDKDGFIISVNKSWIDFSNKNQGDLSTNGIGKNYLDVCQDEVKQGIQSILQKGEGTFTFEYPCHSNTEKRWFLLRATPFLFGNGDYGAIISHVNITDRKLTELELSNREQRYRLIAEYSTDFISIHSSNGVFTYVSPICRPLLGFDASELLGKHIYEFLHPKDIEKISVAFEKKDIITVSYRIRCKNGKYIWFETKSQKVLASNGDDEEILCISRDVTKQRMKLLKLETEKELLQRTINLDELTGVYNRRLLNKELKRHCKNVVKHNVELSLLIVDIDYFKQYNDTYGHQQGDQCLIAVANTLTKNVRESDIVCRIGGEEFCILLPNTNKEIATSLAKRLCREIANLKIEHVNSNTSRFVTISIGVSSATKGTAIPSDGKKLISLADQALYKAKEQGKNRFVYL</sequence>
<dbReference type="EMBL" id="JAGYPJ010000001">
    <property type="protein sequence ID" value="MBS4201132.1"/>
    <property type="molecule type" value="Genomic_DNA"/>
</dbReference>
<evidence type="ECO:0000313" key="4">
    <source>
        <dbReference type="EMBL" id="MBS4201132.1"/>
    </source>
</evidence>
<dbReference type="NCBIfam" id="TIGR00229">
    <property type="entry name" value="sensory_box"/>
    <property type="match status" value="1"/>
</dbReference>
<dbReference type="NCBIfam" id="TIGR00254">
    <property type="entry name" value="GGDEF"/>
    <property type="match status" value="1"/>
</dbReference>
<dbReference type="Proteomes" id="UP000682713">
    <property type="component" value="Unassembled WGS sequence"/>
</dbReference>
<dbReference type="InterPro" id="IPR013655">
    <property type="entry name" value="PAS_fold_3"/>
</dbReference>
<dbReference type="SUPFAM" id="SSF55073">
    <property type="entry name" value="Nucleotide cyclase"/>
    <property type="match status" value="1"/>
</dbReference>
<dbReference type="InterPro" id="IPR050469">
    <property type="entry name" value="Diguanylate_Cyclase"/>
</dbReference>
<dbReference type="SMART" id="SM00267">
    <property type="entry name" value="GGDEF"/>
    <property type="match status" value="1"/>
</dbReference>
<dbReference type="GO" id="GO:0005886">
    <property type="term" value="C:plasma membrane"/>
    <property type="evidence" value="ECO:0007669"/>
    <property type="project" value="TreeGrafter"/>
</dbReference>
<dbReference type="InterPro" id="IPR013656">
    <property type="entry name" value="PAS_4"/>
</dbReference>
<dbReference type="AlphaFoldDB" id="A0A942TQN4"/>
<dbReference type="InterPro" id="IPR001610">
    <property type="entry name" value="PAC"/>
</dbReference>
<dbReference type="GO" id="GO:1902201">
    <property type="term" value="P:negative regulation of bacterial-type flagellum-dependent cell motility"/>
    <property type="evidence" value="ECO:0007669"/>
    <property type="project" value="TreeGrafter"/>
</dbReference>
<comment type="caution">
    <text evidence="4">The sequence shown here is derived from an EMBL/GenBank/DDBJ whole genome shotgun (WGS) entry which is preliminary data.</text>
</comment>
<dbReference type="FunFam" id="3.30.70.270:FF:000001">
    <property type="entry name" value="Diguanylate cyclase domain protein"/>
    <property type="match status" value="1"/>
</dbReference>
<dbReference type="SUPFAM" id="SSF55785">
    <property type="entry name" value="PYP-like sensor domain (PAS domain)"/>
    <property type="match status" value="2"/>
</dbReference>
<dbReference type="RefSeq" id="WP_213111641.1">
    <property type="nucleotide sequence ID" value="NZ_JAGYPJ010000001.1"/>
</dbReference>
<gene>
    <name evidence="4" type="ORF">KHA93_15945</name>
</gene>
<evidence type="ECO:0000259" key="2">
    <source>
        <dbReference type="PROSITE" id="PS50113"/>
    </source>
</evidence>
<reference evidence="4 5" key="1">
    <citation type="submission" date="2021-05" db="EMBL/GenBank/DDBJ databases">
        <title>Novel Bacillus species.</title>
        <authorList>
            <person name="Liu G."/>
        </authorList>
    </citation>
    <scope>NUCLEOTIDE SEQUENCE [LARGE SCALE GENOMIC DNA]</scope>
    <source>
        <strain evidence="4 5">FJAT-49732</strain>
    </source>
</reference>
<dbReference type="InterPro" id="IPR035965">
    <property type="entry name" value="PAS-like_dom_sf"/>
</dbReference>
<keyword evidence="5" id="KW-1185">Reference proteome</keyword>
<dbReference type="InterPro" id="IPR000014">
    <property type="entry name" value="PAS"/>
</dbReference>
<keyword evidence="4" id="KW-0808">Transferase</keyword>
<evidence type="ECO:0000313" key="5">
    <source>
        <dbReference type="Proteomes" id="UP000682713"/>
    </source>
</evidence>
<name>A0A942TQN4_9BACI</name>
<feature type="domain" description="GGDEF" evidence="3">
    <location>
        <begin position="299"/>
        <end position="435"/>
    </location>
</feature>
<dbReference type="PROSITE" id="PS50887">
    <property type="entry name" value="GGDEF"/>
    <property type="match status" value="1"/>
</dbReference>
<dbReference type="SMART" id="SM00086">
    <property type="entry name" value="PAC"/>
    <property type="match status" value="2"/>
</dbReference>
<evidence type="ECO:0000259" key="1">
    <source>
        <dbReference type="PROSITE" id="PS50112"/>
    </source>
</evidence>
<organism evidence="4 5">
    <name type="scientific">Lederbergia citrisecunda</name>
    <dbReference type="NCBI Taxonomy" id="2833583"/>
    <lineage>
        <taxon>Bacteria</taxon>
        <taxon>Bacillati</taxon>
        <taxon>Bacillota</taxon>
        <taxon>Bacilli</taxon>
        <taxon>Bacillales</taxon>
        <taxon>Bacillaceae</taxon>
        <taxon>Lederbergia</taxon>
    </lineage>
</organism>
<dbReference type="Pfam" id="PF08447">
    <property type="entry name" value="PAS_3"/>
    <property type="match status" value="1"/>
</dbReference>
<dbReference type="Pfam" id="PF08448">
    <property type="entry name" value="PAS_4"/>
    <property type="match status" value="1"/>
</dbReference>
<feature type="domain" description="PAC" evidence="2">
    <location>
        <begin position="208"/>
        <end position="260"/>
    </location>
</feature>
<proteinExistence type="predicted"/>
<dbReference type="GO" id="GO:0052621">
    <property type="term" value="F:diguanylate cyclase activity"/>
    <property type="evidence" value="ECO:0007669"/>
    <property type="project" value="UniProtKB-EC"/>
</dbReference>
<dbReference type="InterPro" id="IPR043128">
    <property type="entry name" value="Rev_trsase/Diguanyl_cyclase"/>
</dbReference>
<protein>
    <submittedName>
        <fullName evidence="4">Diguanylate cyclase</fullName>
        <ecNumber evidence="4">2.7.7.65</ecNumber>
    </submittedName>
</protein>
<evidence type="ECO:0000259" key="3">
    <source>
        <dbReference type="PROSITE" id="PS50887"/>
    </source>
</evidence>
<dbReference type="CDD" id="cd00130">
    <property type="entry name" value="PAS"/>
    <property type="match status" value="1"/>
</dbReference>
<dbReference type="PROSITE" id="PS50113">
    <property type="entry name" value="PAC"/>
    <property type="match status" value="1"/>
</dbReference>
<dbReference type="Pfam" id="PF00990">
    <property type="entry name" value="GGDEF"/>
    <property type="match status" value="1"/>
</dbReference>